<evidence type="ECO:0000259" key="2">
    <source>
        <dbReference type="Pfam" id="PF08327"/>
    </source>
</evidence>
<keyword evidence="4" id="KW-1185">Reference proteome</keyword>
<name>A0ABT9NME5_9ACTN</name>
<evidence type="ECO:0000313" key="4">
    <source>
        <dbReference type="Proteomes" id="UP001240447"/>
    </source>
</evidence>
<dbReference type="InterPro" id="IPR013538">
    <property type="entry name" value="ASHA1/2-like_C"/>
</dbReference>
<sequence>MTAAPDRAGSPIPAQTELLELDVPDTIEQSVRIAAPVERVWALVSEPGWFANVDALTAHRLERDGDLTTVHDPVHGPFVFRTMALEPPTYAAFRWLADAADPGGASTLVEFTLTPYDGGVELRVVESGFATLPGDARKRRAVYDENVDGWETELRLAQEHLEAGGGALSVG</sequence>
<dbReference type="EMBL" id="JAUSQM010000001">
    <property type="protein sequence ID" value="MDP9821000.1"/>
    <property type="molecule type" value="Genomic_DNA"/>
</dbReference>
<protein>
    <submittedName>
        <fullName evidence="3">Uncharacterized protein YndB with AHSA1/START domain</fullName>
    </submittedName>
</protein>
<dbReference type="InterPro" id="IPR023393">
    <property type="entry name" value="START-like_dom_sf"/>
</dbReference>
<reference evidence="3 4" key="1">
    <citation type="submission" date="2023-07" db="EMBL/GenBank/DDBJ databases">
        <title>Sequencing the genomes of 1000 actinobacteria strains.</title>
        <authorList>
            <person name="Klenk H.-P."/>
        </authorList>
    </citation>
    <scope>NUCLEOTIDE SEQUENCE [LARGE SCALE GENOMIC DNA]</scope>
    <source>
        <strain evidence="3 4">GD13</strain>
    </source>
</reference>
<dbReference type="RefSeq" id="WP_181641584.1">
    <property type="nucleotide sequence ID" value="NZ_CCXJ01000103.1"/>
</dbReference>
<organism evidence="3 4">
    <name type="scientific">Nocardioides massiliensis</name>
    <dbReference type="NCBI Taxonomy" id="1325935"/>
    <lineage>
        <taxon>Bacteria</taxon>
        <taxon>Bacillati</taxon>
        <taxon>Actinomycetota</taxon>
        <taxon>Actinomycetes</taxon>
        <taxon>Propionibacteriales</taxon>
        <taxon>Nocardioidaceae</taxon>
        <taxon>Nocardioides</taxon>
    </lineage>
</organism>
<evidence type="ECO:0000256" key="1">
    <source>
        <dbReference type="ARBA" id="ARBA00006817"/>
    </source>
</evidence>
<dbReference type="Proteomes" id="UP001240447">
    <property type="component" value="Unassembled WGS sequence"/>
</dbReference>
<comment type="caution">
    <text evidence="3">The sequence shown here is derived from an EMBL/GenBank/DDBJ whole genome shotgun (WGS) entry which is preliminary data.</text>
</comment>
<dbReference type="Pfam" id="PF08327">
    <property type="entry name" value="AHSA1"/>
    <property type="match status" value="1"/>
</dbReference>
<proteinExistence type="inferred from homology"/>
<dbReference type="Gene3D" id="3.30.530.20">
    <property type="match status" value="1"/>
</dbReference>
<comment type="similarity">
    <text evidence="1">Belongs to the AHA1 family.</text>
</comment>
<accession>A0ABT9NME5</accession>
<feature type="domain" description="Activator of Hsp90 ATPase homologue 1/2-like C-terminal" evidence="2">
    <location>
        <begin position="35"/>
        <end position="154"/>
    </location>
</feature>
<gene>
    <name evidence="3" type="ORF">J2S59_000809</name>
</gene>
<evidence type="ECO:0000313" key="3">
    <source>
        <dbReference type="EMBL" id="MDP9821000.1"/>
    </source>
</evidence>
<dbReference type="SUPFAM" id="SSF55961">
    <property type="entry name" value="Bet v1-like"/>
    <property type="match status" value="1"/>
</dbReference>